<sequence length="117" mass="12977">MIYASHLRASKLFGVAQRGFLQGFEQAHGHRWIRAFDIPAGQAIDPLLRTQRVVKHGPLPLRLEMSGALKLGKPSPGFPYYKIATEACTPPRAIIDSRVNDSKDPGRAIGKNRFSQL</sequence>
<accession>A0A2S7ESL8</accession>
<dbReference type="EMBL" id="MDEG01000018">
    <property type="protein sequence ID" value="PPU96126.1"/>
    <property type="molecule type" value="Genomic_DNA"/>
</dbReference>
<protein>
    <submittedName>
        <fullName evidence="2">Uncharacterized protein</fullName>
    </submittedName>
</protein>
<dbReference type="Proteomes" id="UP000238261">
    <property type="component" value="Unassembled WGS sequence"/>
</dbReference>
<feature type="region of interest" description="Disordered" evidence="1">
    <location>
        <begin position="96"/>
        <end position="117"/>
    </location>
</feature>
<evidence type="ECO:0000256" key="1">
    <source>
        <dbReference type="SAM" id="MobiDB-lite"/>
    </source>
</evidence>
<reference evidence="3" key="1">
    <citation type="submission" date="2016-08" db="EMBL/GenBank/DDBJ databases">
        <authorList>
            <person name="Merda D."/>
            <person name="Briand M."/>
            <person name="Taghouti G."/>
            <person name="Carrere S."/>
            <person name="Gouzy J."/>
            <person name="Portier P."/>
            <person name="Jacques M.-A."/>
            <person name="Fischer-Le Saux M."/>
        </authorList>
    </citation>
    <scope>NUCLEOTIDE SEQUENCE [LARGE SCALE GENOMIC DNA]</scope>
    <source>
        <strain evidence="3">CFBP1156</strain>
    </source>
</reference>
<gene>
    <name evidence="2" type="ORF">XhyaCFBP1156_16140</name>
</gene>
<organism evidence="2 3">
    <name type="scientific">Xanthomonas hyacinthi</name>
    <dbReference type="NCBI Taxonomy" id="56455"/>
    <lineage>
        <taxon>Bacteria</taxon>
        <taxon>Pseudomonadati</taxon>
        <taxon>Pseudomonadota</taxon>
        <taxon>Gammaproteobacteria</taxon>
        <taxon>Lysobacterales</taxon>
        <taxon>Lysobacteraceae</taxon>
        <taxon>Xanthomonas</taxon>
    </lineage>
</organism>
<dbReference type="AlphaFoldDB" id="A0A2S7ESL8"/>
<proteinExistence type="predicted"/>
<name>A0A2S7ESL8_9XANT</name>
<evidence type="ECO:0000313" key="3">
    <source>
        <dbReference type="Proteomes" id="UP000238261"/>
    </source>
</evidence>
<evidence type="ECO:0000313" key="2">
    <source>
        <dbReference type="EMBL" id="PPU96126.1"/>
    </source>
</evidence>
<comment type="caution">
    <text evidence="2">The sequence shown here is derived from an EMBL/GenBank/DDBJ whole genome shotgun (WGS) entry which is preliminary data.</text>
</comment>
<keyword evidence="3" id="KW-1185">Reference proteome</keyword>